<accession>A0ABQ4WMM6</accession>
<evidence type="ECO:0000313" key="2">
    <source>
        <dbReference type="Proteomes" id="UP001151760"/>
    </source>
</evidence>
<proteinExistence type="predicted"/>
<dbReference type="EMBL" id="BQNB010008775">
    <property type="protein sequence ID" value="GJS54127.1"/>
    <property type="molecule type" value="Genomic_DNA"/>
</dbReference>
<gene>
    <name evidence="1" type="ORF">Tco_0627489</name>
</gene>
<sequence>MEAHLAPKQHVQVNKISSSCEICSGPYDTQYCVENPEQAFVDYTSSRTDEAGGAFPSDTVKNSKLNVNSTTSVLSAHSYPMDDPQCSFQIHNSINAIKMCSNQHNESDQSKVKTLMVNEVGTPKSKEPEQTLEDEFNDLHLNLPVLEVLAHALIYNAILNKYVESLELGENGSAFIQADGTKSYPVGIDKDVEVYIGRLKLLNDFYVLDMKKDPETPLLVGRGFLATINAVIDCRKAKIAVGEGITRSVFGVKETDPGEEEAPYWTILRKRESYRPRPSLDGIGAQTPYYARKEFMDCHFPEEWEIARDAQINPFKDVIVFRRMVEFLGAFPINLKGNIWESEDLIDKPIN</sequence>
<dbReference type="PANTHER" id="PTHR33067">
    <property type="entry name" value="RNA-DIRECTED DNA POLYMERASE-RELATED"/>
    <property type="match status" value="1"/>
</dbReference>
<name>A0ABQ4WMM6_9ASTR</name>
<comment type="caution">
    <text evidence="1">The sequence shown here is derived from an EMBL/GenBank/DDBJ whole genome shotgun (WGS) entry which is preliminary data.</text>
</comment>
<dbReference type="Proteomes" id="UP001151760">
    <property type="component" value="Unassembled WGS sequence"/>
</dbReference>
<reference evidence="1" key="1">
    <citation type="journal article" date="2022" name="Int. J. Mol. Sci.">
        <title>Draft Genome of Tanacetum Coccineum: Genomic Comparison of Closely Related Tanacetum-Family Plants.</title>
        <authorList>
            <person name="Yamashiro T."/>
            <person name="Shiraishi A."/>
            <person name="Nakayama K."/>
            <person name="Satake H."/>
        </authorList>
    </citation>
    <scope>NUCLEOTIDE SEQUENCE</scope>
</reference>
<reference evidence="1" key="2">
    <citation type="submission" date="2022-01" db="EMBL/GenBank/DDBJ databases">
        <authorList>
            <person name="Yamashiro T."/>
            <person name="Shiraishi A."/>
            <person name="Satake H."/>
            <person name="Nakayama K."/>
        </authorList>
    </citation>
    <scope>NUCLEOTIDE SEQUENCE</scope>
</reference>
<protein>
    <submittedName>
        <fullName evidence="1">MAK10-like protein</fullName>
    </submittedName>
</protein>
<dbReference type="PANTHER" id="PTHR33067:SF31">
    <property type="entry name" value="RNA-DIRECTED DNA POLYMERASE"/>
    <property type="match status" value="1"/>
</dbReference>
<organism evidence="1 2">
    <name type="scientific">Tanacetum coccineum</name>
    <dbReference type="NCBI Taxonomy" id="301880"/>
    <lineage>
        <taxon>Eukaryota</taxon>
        <taxon>Viridiplantae</taxon>
        <taxon>Streptophyta</taxon>
        <taxon>Embryophyta</taxon>
        <taxon>Tracheophyta</taxon>
        <taxon>Spermatophyta</taxon>
        <taxon>Magnoliopsida</taxon>
        <taxon>eudicotyledons</taxon>
        <taxon>Gunneridae</taxon>
        <taxon>Pentapetalae</taxon>
        <taxon>asterids</taxon>
        <taxon>campanulids</taxon>
        <taxon>Asterales</taxon>
        <taxon>Asteraceae</taxon>
        <taxon>Asteroideae</taxon>
        <taxon>Anthemideae</taxon>
        <taxon>Anthemidinae</taxon>
        <taxon>Tanacetum</taxon>
    </lineage>
</organism>
<keyword evidence="2" id="KW-1185">Reference proteome</keyword>
<dbReference type="Gene3D" id="2.40.70.10">
    <property type="entry name" value="Acid Proteases"/>
    <property type="match status" value="1"/>
</dbReference>
<dbReference type="InterPro" id="IPR021109">
    <property type="entry name" value="Peptidase_aspartic_dom_sf"/>
</dbReference>
<evidence type="ECO:0000313" key="1">
    <source>
        <dbReference type="EMBL" id="GJS54127.1"/>
    </source>
</evidence>